<dbReference type="InterPro" id="IPR000631">
    <property type="entry name" value="CARKD"/>
</dbReference>
<dbReference type="EC" id="4.2.1.136" evidence="6"/>
<comment type="function">
    <text evidence="6">Catalyzes the dehydration of the S-form of NAD(P)HX at the expense of ADP, which is converted to AMP. Together with NAD(P)HX epimerase, which catalyzes the epimerization of the S- and R-forms, the enzyme allows the repair of both epimers of NAD(P)HX, a damaged form of NAD(P)H that is a result of enzymatic or heat-dependent hydration.</text>
</comment>
<dbReference type="GO" id="GO:0052855">
    <property type="term" value="F:ADP-dependent NAD(P)H-hydrate dehydratase activity"/>
    <property type="evidence" value="ECO:0007669"/>
    <property type="project" value="UniProtKB-UniRule"/>
</dbReference>
<keyword evidence="5 6" id="KW-0456">Lyase</keyword>
<dbReference type="GO" id="GO:0052856">
    <property type="term" value="F:NAD(P)HX epimerase activity"/>
    <property type="evidence" value="ECO:0007669"/>
    <property type="project" value="TreeGrafter"/>
</dbReference>
<sequence>MTGASPEVVTPALLRAWPLSDPGAGKESRGHLVVLGGSRTTPGAAQLAGEAALRAGAGKLELATSASAAATLAVAVPEARVLDLPEDETGAVVPTAADRVVASAEDADALLVGPGFDDVDVAVALLAAVLPRVSCPLVVDALGTAYLTEEPDGVQHLDGRVVVTANPVELAKLTGQDEVDGEDEILDAALEVARTRSAVVLAGAEQKLVVAPDGRSWVVQGGGVGLGVSGSGDVQAGIVAGLLARGEEPARAAVWGAYLHARAGERLAGEMGPLGYLARELPPALPAVLNELR</sequence>
<dbReference type="GO" id="GO:0005524">
    <property type="term" value="F:ATP binding"/>
    <property type="evidence" value="ECO:0007669"/>
    <property type="project" value="UniProtKB-KW"/>
</dbReference>
<feature type="binding site" evidence="6">
    <location>
        <position position="44"/>
    </location>
    <ligand>
        <name>(6S)-NADPHX</name>
        <dbReference type="ChEBI" id="CHEBI:64076"/>
    </ligand>
</feature>
<comment type="catalytic activity">
    <reaction evidence="6">
        <text>(6S)-NADPHX + ADP = AMP + phosphate + NADPH + H(+)</text>
        <dbReference type="Rhea" id="RHEA:32235"/>
        <dbReference type="ChEBI" id="CHEBI:15378"/>
        <dbReference type="ChEBI" id="CHEBI:43474"/>
        <dbReference type="ChEBI" id="CHEBI:57783"/>
        <dbReference type="ChEBI" id="CHEBI:64076"/>
        <dbReference type="ChEBI" id="CHEBI:456215"/>
        <dbReference type="ChEBI" id="CHEBI:456216"/>
        <dbReference type="EC" id="4.2.1.136"/>
    </reaction>
</comment>
<dbReference type="Gene3D" id="3.40.1190.20">
    <property type="match status" value="1"/>
</dbReference>
<evidence type="ECO:0000313" key="9">
    <source>
        <dbReference type="Proteomes" id="UP000473525"/>
    </source>
</evidence>
<dbReference type="PROSITE" id="PS51383">
    <property type="entry name" value="YJEF_C_3"/>
    <property type="match status" value="1"/>
</dbReference>
<dbReference type="Proteomes" id="UP000473525">
    <property type="component" value="Unassembled WGS sequence"/>
</dbReference>
<comment type="caution">
    <text evidence="8">The sequence shown here is derived from an EMBL/GenBank/DDBJ whole genome shotgun (WGS) entry which is preliminary data.</text>
</comment>
<evidence type="ECO:0000256" key="5">
    <source>
        <dbReference type="ARBA" id="ARBA00023239"/>
    </source>
</evidence>
<evidence type="ECO:0000256" key="6">
    <source>
        <dbReference type="HAMAP-Rule" id="MF_01965"/>
    </source>
</evidence>
<keyword evidence="2 6" id="KW-0067">ATP-binding</keyword>
<evidence type="ECO:0000256" key="1">
    <source>
        <dbReference type="ARBA" id="ARBA00022741"/>
    </source>
</evidence>
<organism evidence="8 9">
    <name type="scientific">Nocardioides agri</name>
    <dbReference type="NCBI Taxonomy" id="2682843"/>
    <lineage>
        <taxon>Bacteria</taxon>
        <taxon>Bacillati</taxon>
        <taxon>Actinomycetota</taxon>
        <taxon>Actinomycetes</taxon>
        <taxon>Propionibacteriales</taxon>
        <taxon>Nocardioidaceae</taxon>
        <taxon>Nocardioides</taxon>
    </lineage>
</organism>
<keyword evidence="1 6" id="KW-0547">Nucleotide-binding</keyword>
<dbReference type="EMBL" id="WSEK01000004">
    <property type="protein sequence ID" value="MVQ51101.1"/>
    <property type="molecule type" value="Genomic_DNA"/>
</dbReference>
<dbReference type="SUPFAM" id="SSF53613">
    <property type="entry name" value="Ribokinase-like"/>
    <property type="match status" value="1"/>
</dbReference>
<dbReference type="NCBIfam" id="TIGR00196">
    <property type="entry name" value="yjeF_cterm"/>
    <property type="match status" value="1"/>
</dbReference>
<evidence type="ECO:0000256" key="3">
    <source>
        <dbReference type="ARBA" id="ARBA00022857"/>
    </source>
</evidence>
<keyword evidence="4 6" id="KW-0520">NAD</keyword>
<proteinExistence type="inferred from homology"/>
<evidence type="ECO:0000313" key="8">
    <source>
        <dbReference type="EMBL" id="MVQ51101.1"/>
    </source>
</evidence>
<name>A0A6L6XUL9_9ACTN</name>
<comment type="catalytic activity">
    <reaction evidence="6">
        <text>(6S)-NADHX + ADP = AMP + phosphate + NADH + H(+)</text>
        <dbReference type="Rhea" id="RHEA:32223"/>
        <dbReference type="ChEBI" id="CHEBI:15378"/>
        <dbReference type="ChEBI" id="CHEBI:43474"/>
        <dbReference type="ChEBI" id="CHEBI:57945"/>
        <dbReference type="ChEBI" id="CHEBI:64074"/>
        <dbReference type="ChEBI" id="CHEBI:456215"/>
        <dbReference type="ChEBI" id="CHEBI:456216"/>
        <dbReference type="EC" id="4.2.1.136"/>
    </reaction>
</comment>
<dbReference type="GO" id="GO:0110051">
    <property type="term" value="P:metabolite repair"/>
    <property type="evidence" value="ECO:0007669"/>
    <property type="project" value="TreeGrafter"/>
</dbReference>
<feature type="binding site" evidence="6">
    <location>
        <position position="232"/>
    </location>
    <ligand>
        <name>AMP</name>
        <dbReference type="ChEBI" id="CHEBI:456215"/>
    </ligand>
</feature>
<comment type="cofactor">
    <cofactor evidence="6">
        <name>Mg(2+)</name>
        <dbReference type="ChEBI" id="CHEBI:18420"/>
    </cofactor>
</comment>
<protein>
    <recommendedName>
        <fullName evidence="6">ADP-dependent (S)-NAD(P)H-hydrate dehydratase</fullName>
        <ecNumber evidence="6">4.2.1.136</ecNumber>
    </recommendedName>
    <alternativeName>
        <fullName evidence="6">ADP-dependent NAD(P)HX dehydratase</fullName>
    </alternativeName>
</protein>
<keyword evidence="9" id="KW-1185">Reference proteome</keyword>
<dbReference type="InterPro" id="IPR029056">
    <property type="entry name" value="Ribokinase-like"/>
</dbReference>
<evidence type="ECO:0000256" key="4">
    <source>
        <dbReference type="ARBA" id="ARBA00023027"/>
    </source>
</evidence>
<comment type="subunit">
    <text evidence="6">Homotetramer.</text>
</comment>
<keyword evidence="3 6" id="KW-0521">NADP</keyword>
<gene>
    <name evidence="6" type="primary">nnrD</name>
    <name evidence="8" type="ORF">GON03_18110</name>
</gene>
<comment type="similarity">
    <text evidence="6">Belongs to the NnrD/CARKD family.</text>
</comment>
<feature type="binding site" evidence="6">
    <location>
        <position position="233"/>
    </location>
    <ligand>
        <name>(6S)-NADPHX</name>
        <dbReference type="ChEBI" id="CHEBI:64076"/>
    </ligand>
</feature>
<dbReference type="AlphaFoldDB" id="A0A6L6XUL9"/>
<dbReference type="CDD" id="cd01171">
    <property type="entry name" value="YXKO-related"/>
    <property type="match status" value="1"/>
</dbReference>
<accession>A0A6L6XUL9</accession>
<dbReference type="RefSeq" id="WP_181645469.1">
    <property type="nucleotide sequence ID" value="NZ_WSEK01000004.1"/>
</dbReference>
<evidence type="ECO:0000259" key="7">
    <source>
        <dbReference type="PROSITE" id="PS51383"/>
    </source>
</evidence>
<evidence type="ECO:0000256" key="2">
    <source>
        <dbReference type="ARBA" id="ARBA00022840"/>
    </source>
</evidence>
<dbReference type="HAMAP" id="MF_01965">
    <property type="entry name" value="NADHX_dehydratase"/>
    <property type="match status" value="1"/>
</dbReference>
<dbReference type="PANTHER" id="PTHR12592:SF0">
    <property type="entry name" value="ATP-DEPENDENT (S)-NAD(P)H-HYDRATE DEHYDRATASE"/>
    <property type="match status" value="1"/>
</dbReference>
<dbReference type="PANTHER" id="PTHR12592">
    <property type="entry name" value="ATP-DEPENDENT (S)-NAD(P)H-HYDRATE DEHYDRATASE FAMILY MEMBER"/>
    <property type="match status" value="1"/>
</dbReference>
<dbReference type="Pfam" id="PF01256">
    <property type="entry name" value="Carb_kinase"/>
    <property type="match status" value="1"/>
</dbReference>
<feature type="binding site" evidence="6">
    <location>
        <position position="115"/>
    </location>
    <ligand>
        <name>(6S)-NADPHX</name>
        <dbReference type="ChEBI" id="CHEBI:64076"/>
    </ligand>
</feature>
<reference evidence="8 9" key="1">
    <citation type="submission" date="2019-12" db="EMBL/GenBank/DDBJ databases">
        <authorList>
            <person name="Huq M.A."/>
        </authorList>
    </citation>
    <scope>NUCLEOTIDE SEQUENCE [LARGE SCALE GENOMIC DNA]</scope>
    <source>
        <strain evidence="8 9">MAH-18</strain>
    </source>
</reference>
<comment type="caution">
    <text evidence="6">Lacks conserved residue(s) required for the propagation of feature annotation.</text>
</comment>
<feature type="domain" description="YjeF C-terminal" evidence="7">
    <location>
        <begin position="9"/>
        <end position="292"/>
    </location>
</feature>
<dbReference type="GO" id="GO:0046496">
    <property type="term" value="P:nicotinamide nucleotide metabolic process"/>
    <property type="evidence" value="ECO:0007669"/>
    <property type="project" value="UniProtKB-UniRule"/>
</dbReference>